<evidence type="ECO:0000313" key="3">
    <source>
        <dbReference type="Proteomes" id="UP001295684"/>
    </source>
</evidence>
<evidence type="ECO:0000256" key="1">
    <source>
        <dbReference type="SAM" id="MobiDB-lite"/>
    </source>
</evidence>
<organism evidence="2 3">
    <name type="scientific">Euplotes crassus</name>
    <dbReference type="NCBI Taxonomy" id="5936"/>
    <lineage>
        <taxon>Eukaryota</taxon>
        <taxon>Sar</taxon>
        <taxon>Alveolata</taxon>
        <taxon>Ciliophora</taxon>
        <taxon>Intramacronucleata</taxon>
        <taxon>Spirotrichea</taxon>
        <taxon>Hypotrichia</taxon>
        <taxon>Euplotida</taxon>
        <taxon>Euplotidae</taxon>
        <taxon>Moneuplotes</taxon>
    </lineage>
</organism>
<evidence type="ECO:0000313" key="2">
    <source>
        <dbReference type="EMBL" id="CAI2387623.1"/>
    </source>
</evidence>
<comment type="caution">
    <text evidence="2">The sequence shown here is derived from an EMBL/GenBank/DDBJ whole genome shotgun (WGS) entry which is preliminary data.</text>
</comment>
<dbReference type="Proteomes" id="UP001295684">
    <property type="component" value="Unassembled WGS sequence"/>
</dbReference>
<keyword evidence="3" id="KW-1185">Reference proteome</keyword>
<name>A0AAD2DCG2_EUPCR</name>
<feature type="compositionally biased region" description="Basic residues" evidence="1">
    <location>
        <begin position="35"/>
        <end position="45"/>
    </location>
</feature>
<proteinExistence type="predicted"/>
<protein>
    <submittedName>
        <fullName evidence="2">Uncharacterized protein</fullName>
    </submittedName>
</protein>
<dbReference type="EMBL" id="CAMPGE010030120">
    <property type="protein sequence ID" value="CAI2387623.1"/>
    <property type="molecule type" value="Genomic_DNA"/>
</dbReference>
<feature type="region of interest" description="Disordered" evidence="1">
    <location>
        <begin position="125"/>
        <end position="172"/>
    </location>
</feature>
<feature type="region of interest" description="Disordered" evidence="1">
    <location>
        <begin position="24"/>
        <end position="53"/>
    </location>
</feature>
<reference evidence="2" key="1">
    <citation type="submission" date="2023-07" db="EMBL/GenBank/DDBJ databases">
        <authorList>
            <consortium name="AG Swart"/>
            <person name="Singh M."/>
            <person name="Singh A."/>
            <person name="Seah K."/>
            <person name="Emmerich C."/>
        </authorList>
    </citation>
    <scope>NUCLEOTIDE SEQUENCE</scope>
    <source>
        <strain evidence="2">DP1</strain>
    </source>
</reference>
<dbReference type="AlphaFoldDB" id="A0AAD2DCG2"/>
<feature type="compositionally biased region" description="Basic residues" evidence="1">
    <location>
        <begin position="388"/>
        <end position="397"/>
    </location>
</feature>
<gene>
    <name evidence="2" type="ORF">ECRASSUSDP1_LOCUS29257</name>
</gene>
<sequence>MNIVTPSGEKVFIDKQQIIDALLGNDKGPSLSKKSPSKVKFKSRPKTRDAKNNRKKMLFNITKKKLNPYKSKADLKNIQEETLKLIPEKSEGASIFANIHESTDQLREMTKNLSSQAVIPTTKKIDKKKPSTGNGARPIIARPWSQMYDKRKRNRRIRSPNPTSNMLRNRGEDISKSIRNIFKNDKNQNKGPSSFQNRNQMIPFYGITSQYWNMQSEGGSEENKIESKFLDGGMFKPMEDIRMKIFSSNSSGIDSPSSFMNKSMRHMQSNNSANSSMMSFPRRPNFDKFKALRNSQDYKHGLMSAKIMATSPMISGKKDEPTLIINKPNLRIESPSGMQTGASEIDIKMPLSSDDIDSYLKKYFSSNKKLKKKPMRNFSDNSFGKLFTRSRGRGRQIKSREFSQLGDSQRRPDKTVGLFSEFANNSDRSNSEQKANADSKIKDKLDPYIQSLKSRYQGKRTRQTENLKHTSLHKVNLLKSNITGSSHLTMQRFVQSPFNTTDLYQCNLQIFKTNEAPRLKIDRVEMKSKSPLLLVNNLEQLDMGEEFNSNKPIFLRTLKTAAKPRPYVSSDEPKKVEKDRIISEAINNRLGFNL</sequence>
<accession>A0AAD2DCG2</accession>
<feature type="region of interest" description="Disordered" evidence="1">
    <location>
        <begin position="374"/>
        <end position="413"/>
    </location>
</feature>